<name>A0A3B0TN52_9ZZZZ</name>
<evidence type="ECO:0000313" key="1">
    <source>
        <dbReference type="EMBL" id="VAW19388.1"/>
    </source>
</evidence>
<accession>A0A3B0TN52</accession>
<organism evidence="1">
    <name type="scientific">hydrothermal vent metagenome</name>
    <dbReference type="NCBI Taxonomy" id="652676"/>
    <lineage>
        <taxon>unclassified sequences</taxon>
        <taxon>metagenomes</taxon>
        <taxon>ecological metagenomes</taxon>
    </lineage>
</organism>
<reference evidence="1" key="1">
    <citation type="submission" date="2018-06" db="EMBL/GenBank/DDBJ databases">
        <authorList>
            <person name="Zhirakovskaya E."/>
        </authorList>
    </citation>
    <scope>NUCLEOTIDE SEQUENCE</scope>
</reference>
<evidence type="ECO:0008006" key="2">
    <source>
        <dbReference type="Google" id="ProtNLM"/>
    </source>
</evidence>
<proteinExistence type="predicted"/>
<protein>
    <recommendedName>
        <fullName evidence="2">PqqD family protein</fullName>
    </recommendedName>
</protein>
<gene>
    <name evidence="1" type="ORF">MNBD_BACTEROID01-687</name>
</gene>
<feature type="non-terminal residue" evidence="1">
    <location>
        <position position="135"/>
    </location>
</feature>
<dbReference type="EMBL" id="UOEP01000098">
    <property type="protein sequence ID" value="VAW19388.1"/>
    <property type="molecule type" value="Genomic_DNA"/>
</dbReference>
<dbReference type="AlphaFoldDB" id="A0A3B0TN52"/>
<sequence length="135" mass="15460">MQYGNQGIIVKALEDETVVWFEPANNYLLMKAPAYSVFALLQGGMSVSKAAGWFASRYKLSGIEAKKFVVEINRAIKQQKRKKEGPCPMEGSSISCPQEFYSVKQYKFRGACFCFRYETMEIELLFHPLIKHLET</sequence>